<reference evidence="1" key="1">
    <citation type="journal article" date="2013" name="Environ. Microbiol.">
        <title>Microbiota from the distal guts of lean and obese adolescents exhibit partial functional redundancy besides clear differences in community structure.</title>
        <authorList>
            <person name="Ferrer M."/>
            <person name="Ruiz A."/>
            <person name="Lanza F."/>
            <person name="Haange S.B."/>
            <person name="Oberbach A."/>
            <person name="Till H."/>
            <person name="Bargiela R."/>
            <person name="Campoy C."/>
            <person name="Segura M.T."/>
            <person name="Richter M."/>
            <person name="von Bergen M."/>
            <person name="Seifert J."/>
            <person name="Suarez A."/>
        </authorList>
    </citation>
    <scope>NUCLEOTIDE SEQUENCE</scope>
</reference>
<proteinExistence type="predicted"/>
<organism evidence="1">
    <name type="scientific">human gut metagenome</name>
    <dbReference type="NCBI Taxonomy" id="408170"/>
    <lineage>
        <taxon>unclassified sequences</taxon>
        <taxon>metagenomes</taxon>
        <taxon>organismal metagenomes</taxon>
    </lineage>
</organism>
<gene>
    <name evidence="1" type="ORF">LEA_06909</name>
</gene>
<name>K1TGC9_9ZZZZ</name>
<sequence length="52" mass="5702">ELGLNVTALEDDQSLQEAVLSVHHAFIITIDATPASKLIENHLGTRYITSQK</sequence>
<evidence type="ECO:0000313" key="1">
    <source>
        <dbReference type="EMBL" id="EKC72112.1"/>
    </source>
</evidence>
<comment type="caution">
    <text evidence="1">The sequence shown here is derived from an EMBL/GenBank/DDBJ whole genome shotgun (WGS) entry which is preliminary data.</text>
</comment>
<dbReference type="AlphaFoldDB" id="K1TGC9"/>
<protein>
    <submittedName>
        <fullName evidence="1">Uncharacterized protein</fullName>
    </submittedName>
</protein>
<feature type="non-terminal residue" evidence="1">
    <location>
        <position position="1"/>
    </location>
</feature>
<dbReference type="EMBL" id="AJWY01004533">
    <property type="protein sequence ID" value="EKC72112.1"/>
    <property type="molecule type" value="Genomic_DNA"/>
</dbReference>
<accession>K1TGC9</accession>